<dbReference type="RefSeq" id="WP_098459431.1">
    <property type="nucleotide sequence ID" value="NZ_PDJC01000001.1"/>
</dbReference>
<dbReference type="Pfam" id="PF14246">
    <property type="entry name" value="TetR_C_7"/>
    <property type="match status" value="1"/>
</dbReference>
<dbReference type="InterPro" id="IPR036271">
    <property type="entry name" value="Tet_transcr_reg_TetR-rel_C_sf"/>
</dbReference>
<reference evidence="6 7" key="1">
    <citation type="submission" date="2017-10" db="EMBL/GenBank/DDBJ databases">
        <title>Sequencing the genomes of 1000 actinobacteria strains.</title>
        <authorList>
            <person name="Klenk H.-P."/>
        </authorList>
    </citation>
    <scope>NUCLEOTIDE SEQUENCE [LARGE SCALE GENOMIC DNA]</scope>
    <source>
        <strain evidence="6 7">DSM 15597</strain>
    </source>
</reference>
<name>A0A2A9CQE0_9ACTN</name>
<dbReference type="Proteomes" id="UP000226079">
    <property type="component" value="Unassembled WGS sequence"/>
</dbReference>
<evidence type="ECO:0000256" key="3">
    <source>
        <dbReference type="ARBA" id="ARBA00023163"/>
    </source>
</evidence>
<dbReference type="InterPro" id="IPR001647">
    <property type="entry name" value="HTH_TetR"/>
</dbReference>
<feature type="DNA-binding region" description="H-T-H motif" evidence="4">
    <location>
        <begin position="26"/>
        <end position="45"/>
    </location>
</feature>
<dbReference type="PRINTS" id="PR00455">
    <property type="entry name" value="HTHTETR"/>
</dbReference>
<dbReference type="PANTHER" id="PTHR30055:SF234">
    <property type="entry name" value="HTH-TYPE TRANSCRIPTIONAL REGULATOR BETI"/>
    <property type="match status" value="1"/>
</dbReference>
<keyword evidence="1" id="KW-0805">Transcription regulation</keyword>
<evidence type="ECO:0000313" key="7">
    <source>
        <dbReference type="Proteomes" id="UP000226079"/>
    </source>
</evidence>
<dbReference type="Gene3D" id="1.10.10.60">
    <property type="entry name" value="Homeodomain-like"/>
    <property type="match status" value="1"/>
</dbReference>
<keyword evidence="2 4" id="KW-0238">DNA-binding</keyword>
<dbReference type="Pfam" id="PF00440">
    <property type="entry name" value="TetR_N"/>
    <property type="match status" value="1"/>
</dbReference>
<dbReference type="GO" id="GO:0003700">
    <property type="term" value="F:DNA-binding transcription factor activity"/>
    <property type="evidence" value="ECO:0007669"/>
    <property type="project" value="TreeGrafter"/>
</dbReference>
<gene>
    <name evidence="6" type="ORF">ATK74_0352</name>
</gene>
<dbReference type="InterPro" id="IPR039536">
    <property type="entry name" value="TetR_C_Proteobacteria"/>
</dbReference>
<accession>A0A2A9CQE0</accession>
<proteinExistence type="predicted"/>
<dbReference type="SUPFAM" id="SSF46689">
    <property type="entry name" value="Homeodomain-like"/>
    <property type="match status" value="1"/>
</dbReference>
<evidence type="ECO:0000256" key="2">
    <source>
        <dbReference type="ARBA" id="ARBA00023125"/>
    </source>
</evidence>
<organism evidence="6 7">
    <name type="scientific">Propionicimonas paludicola</name>
    <dbReference type="NCBI Taxonomy" id="185243"/>
    <lineage>
        <taxon>Bacteria</taxon>
        <taxon>Bacillati</taxon>
        <taxon>Actinomycetota</taxon>
        <taxon>Actinomycetes</taxon>
        <taxon>Propionibacteriales</taxon>
        <taxon>Nocardioidaceae</taxon>
        <taxon>Propionicimonas</taxon>
    </lineage>
</organism>
<keyword evidence="3" id="KW-0804">Transcription</keyword>
<keyword evidence="7" id="KW-1185">Reference proteome</keyword>
<dbReference type="InterPro" id="IPR050109">
    <property type="entry name" value="HTH-type_TetR-like_transc_reg"/>
</dbReference>
<dbReference type="OrthoDB" id="3235020at2"/>
<sequence length="195" mass="20392">MSGSAASRVVDAAAELFAERGYQATTTRQLAERAGVNEVSVFRGFGNKQGVLAAVVGRVVAEQPGRAASELTGLSLREAVTALAQREVTNGLRDGGLMTRLAFEARTVPEVAELFAGGPQANLAAMAAFFADRQRAGQVRPDLAAETVAEAFFSLTSSFVIMRTVLGFEAGSDAQVEQSVAGLVELFLSGAEAHR</sequence>
<protein>
    <submittedName>
        <fullName evidence="6">TetR family transcriptional regulator</fullName>
    </submittedName>
</protein>
<comment type="caution">
    <text evidence="6">The sequence shown here is derived from an EMBL/GenBank/DDBJ whole genome shotgun (WGS) entry which is preliminary data.</text>
</comment>
<feature type="domain" description="HTH tetR-type" evidence="5">
    <location>
        <begin position="3"/>
        <end position="63"/>
    </location>
</feature>
<dbReference type="EMBL" id="PDJC01000001">
    <property type="protein sequence ID" value="PFG15832.1"/>
    <property type="molecule type" value="Genomic_DNA"/>
</dbReference>
<evidence type="ECO:0000259" key="5">
    <source>
        <dbReference type="PROSITE" id="PS50977"/>
    </source>
</evidence>
<dbReference type="PANTHER" id="PTHR30055">
    <property type="entry name" value="HTH-TYPE TRANSCRIPTIONAL REGULATOR RUTR"/>
    <property type="match status" value="1"/>
</dbReference>
<evidence type="ECO:0000256" key="1">
    <source>
        <dbReference type="ARBA" id="ARBA00023015"/>
    </source>
</evidence>
<evidence type="ECO:0000313" key="6">
    <source>
        <dbReference type="EMBL" id="PFG15832.1"/>
    </source>
</evidence>
<dbReference type="InterPro" id="IPR009057">
    <property type="entry name" value="Homeodomain-like_sf"/>
</dbReference>
<dbReference type="GO" id="GO:0000976">
    <property type="term" value="F:transcription cis-regulatory region binding"/>
    <property type="evidence" value="ECO:0007669"/>
    <property type="project" value="TreeGrafter"/>
</dbReference>
<dbReference type="SUPFAM" id="SSF48498">
    <property type="entry name" value="Tetracyclin repressor-like, C-terminal domain"/>
    <property type="match status" value="1"/>
</dbReference>
<dbReference type="PROSITE" id="PS50977">
    <property type="entry name" value="HTH_TETR_2"/>
    <property type="match status" value="1"/>
</dbReference>
<dbReference type="AlphaFoldDB" id="A0A2A9CQE0"/>
<evidence type="ECO:0000256" key="4">
    <source>
        <dbReference type="PROSITE-ProRule" id="PRU00335"/>
    </source>
</evidence>
<dbReference type="Gene3D" id="1.10.357.10">
    <property type="entry name" value="Tetracycline Repressor, domain 2"/>
    <property type="match status" value="1"/>
</dbReference>